<evidence type="ECO:0000256" key="2">
    <source>
        <dbReference type="ARBA" id="ARBA00023002"/>
    </source>
</evidence>
<comment type="caution">
    <text evidence="4">The sequence shown here is derived from an EMBL/GenBank/DDBJ whole genome shotgun (WGS) entry which is preliminary data.</text>
</comment>
<dbReference type="GO" id="GO:0016491">
    <property type="term" value="F:oxidoreductase activity"/>
    <property type="evidence" value="ECO:0007669"/>
    <property type="project" value="UniProtKB-KW"/>
</dbReference>
<organism evidence="4 5">
    <name type="scientific">Bdellovibrio bacteriovorus</name>
    <dbReference type="NCBI Taxonomy" id="959"/>
    <lineage>
        <taxon>Bacteria</taxon>
        <taxon>Pseudomonadati</taxon>
        <taxon>Bdellovibrionota</taxon>
        <taxon>Bdellovibrionia</taxon>
        <taxon>Bdellovibrionales</taxon>
        <taxon>Pseudobdellovibrionaceae</taxon>
        <taxon>Bdellovibrio</taxon>
    </lineage>
</organism>
<evidence type="ECO:0000313" key="5">
    <source>
        <dbReference type="Proteomes" id="UP000075799"/>
    </source>
</evidence>
<dbReference type="Pfam" id="PF13561">
    <property type="entry name" value="adh_short_C2"/>
    <property type="match status" value="1"/>
</dbReference>
<dbReference type="InterPro" id="IPR057326">
    <property type="entry name" value="KR_dom"/>
</dbReference>
<comment type="similarity">
    <text evidence="1">Belongs to the short-chain dehydrogenases/reductases (SDR) family.</text>
</comment>
<dbReference type="RefSeq" id="WP_063206087.1">
    <property type="nucleotide sequence ID" value="NZ_LUKD01000001.1"/>
</dbReference>
<dbReference type="Gene3D" id="3.40.50.720">
    <property type="entry name" value="NAD(P)-binding Rossmann-like Domain"/>
    <property type="match status" value="1"/>
</dbReference>
<dbReference type="EMBL" id="LUKD01000001">
    <property type="protein sequence ID" value="KYG69188.1"/>
    <property type="molecule type" value="Genomic_DNA"/>
</dbReference>
<proteinExistence type="inferred from homology"/>
<dbReference type="OrthoDB" id="5290686at2"/>
<dbReference type="InterPro" id="IPR002347">
    <property type="entry name" value="SDR_fam"/>
</dbReference>
<name>A0A161PUN5_BDEBC</name>
<dbReference type="PANTHER" id="PTHR42879:SF2">
    <property type="entry name" value="3-OXOACYL-[ACYL-CARRIER-PROTEIN] REDUCTASE FABG"/>
    <property type="match status" value="1"/>
</dbReference>
<accession>A0A161PUN5</accession>
<gene>
    <name evidence="4" type="ORF">AZI87_08240</name>
</gene>
<dbReference type="GO" id="GO:0032787">
    <property type="term" value="P:monocarboxylic acid metabolic process"/>
    <property type="evidence" value="ECO:0007669"/>
    <property type="project" value="UniProtKB-ARBA"/>
</dbReference>
<feature type="domain" description="Ketoreductase" evidence="3">
    <location>
        <begin position="11"/>
        <end position="193"/>
    </location>
</feature>
<dbReference type="InterPro" id="IPR050259">
    <property type="entry name" value="SDR"/>
</dbReference>
<dbReference type="NCBIfam" id="NF009466">
    <property type="entry name" value="PRK12826.1-2"/>
    <property type="match status" value="1"/>
</dbReference>
<protein>
    <submittedName>
        <fullName evidence="4">Beta-ketoacyl-ACP reductase</fullName>
    </submittedName>
</protein>
<dbReference type="Proteomes" id="UP000075799">
    <property type="component" value="Unassembled WGS sequence"/>
</dbReference>
<evidence type="ECO:0000256" key="1">
    <source>
        <dbReference type="ARBA" id="ARBA00006484"/>
    </source>
</evidence>
<evidence type="ECO:0000313" key="4">
    <source>
        <dbReference type="EMBL" id="KYG69188.1"/>
    </source>
</evidence>
<dbReference type="SMART" id="SM00822">
    <property type="entry name" value="PKS_KR"/>
    <property type="match status" value="1"/>
</dbReference>
<dbReference type="InterPro" id="IPR036291">
    <property type="entry name" value="NAD(P)-bd_dom_sf"/>
</dbReference>
<dbReference type="SUPFAM" id="SSF51735">
    <property type="entry name" value="NAD(P)-binding Rossmann-fold domains"/>
    <property type="match status" value="1"/>
</dbReference>
<dbReference type="PRINTS" id="PR00081">
    <property type="entry name" value="GDHRDH"/>
</dbReference>
<evidence type="ECO:0000259" key="3">
    <source>
        <dbReference type="SMART" id="SM00822"/>
    </source>
</evidence>
<dbReference type="FunFam" id="3.40.50.720:FF:000173">
    <property type="entry name" value="3-oxoacyl-[acyl-carrier protein] reductase"/>
    <property type="match status" value="1"/>
</dbReference>
<sequence length="249" mass="26496">MTNINFDFKNKNAIVTGGAAGIGFQITQKFLEAGGNVSIWDYSEQALQTAKTEFAKYGAQVHVAQVDVTNRESVAKAASSLPWAVDILVNNAGITRDKSFAKMGPEDWDAVISTNLTGLFNVTKTLLEKFNASSNHKRIINISSVVGLYGNFGQTNYAAAKAGVIGMTKTWGKELGRKGFTSNAIAPGFIMTAMTKAMPKEVLEGMAAKVPVTRLGETEDIANACLFLASEQASYINGTVLSVDGGIVL</sequence>
<dbReference type="PANTHER" id="PTHR42879">
    <property type="entry name" value="3-OXOACYL-(ACYL-CARRIER-PROTEIN) REDUCTASE"/>
    <property type="match status" value="1"/>
</dbReference>
<keyword evidence="2" id="KW-0560">Oxidoreductase</keyword>
<dbReference type="InterPro" id="IPR020904">
    <property type="entry name" value="Sc_DH/Rdtase_CS"/>
</dbReference>
<dbReference type="AlphaFoldDB" id="A0A161PUN5"/>
<dbReference type="PROSITE" id="PS00061">
    <property type="entry name" value="ADH_SHORT"/>
    <property type="match status" value="1"/>
</dbReference>
<dbReference type="PRINTS" id="PR00080">
    <property type="entry name" value="SDRFAMILY"/>
</dbReference>
<reference evidence="4 5" key="1">
    <citation type="submission" date="2016-03" db="EMBL/GenBank/DDBJ databases">
        <authorList>
            <person name="Ploux O."/>
        </authorList>
    </citation>
    <scope>NUCLEOTIDE SEQUENCE [LARGE SCALE GENOMIC DNA]</scope>
    <source>
        <strain evidence="4 5">EC13</strain>
    </source>
</reference>